<proteinExistence type="predicted"/>
<protein>
    <submittedName>
        <fullName evidence="1">Uncharacterized protein</fullName>
    </submittedName>
</protein>
<reference evidence="1 2" key="1">
    <citation type="submission" date="2018-08" db="EMBL/GenBank/DDBJ databases">
        <title>Chitinophagaceae sp. K23C18032701, a novel bacterium isolated from forest soil.</title>
        <authorList>
            <person name="Wang C."/>
        </authorList>
    </citation>
    <scope>NUCLEOTIDE SEQUENCE [LARGE SCALE GENOMIC DNA]</scope>
    <source>
        <strain evidence="1 2">K23C18032701</strain>
    </source>
</reference>
<evidence type="ECO:0000313" key="2">
    <source>
        <dbReference type="Proteomes" id="UP000261284"/>
    </source>
</evidence>
<dbReference type="RefSeq" id="WP_116845432.1">
    <property type="nucleotide sequence ID" value="NZ_QTJU01000001.1"/>
</dbReference>
<name>A0A3E1NP50_9BACT</name>
<gene>
    <name evidence="1" type="ORF">DXN05_01465</name>
</gene>
<keyword evidence="2" id="KW-1185">Reference proteome</keyword>
<evidence type="ECO:0000313" key="1">
    <source>
        <dbReference type="EMBL" id="RFM29677.1"/>
    </source>
</evidence>
<sequence>MTINELYNALHSRLFYEKNSLKRYRFQGNSLFIDRKAFIPFTIYLENNCVYLSALLCENEQHFKVVIDDYTANIYFYGKQSGQPLLILE</sequence>
<organism evidence="1 2">
    <name type="scientific">Deminuibacter soli</name>
    <dbReference type="NCBI Taxonomy" id="2291815"/>
    <lineage>
        <taxon>Bacteria</taxon>
        <taxon>Pseudomonadati</taxon>
        <taxon>Bacteroidota</taxon>
        <taxon>Chitinophagia</taxon>
        <taxon>Chitinophagales</taxon>
        <taxon>Chitinophagaceae</taxon>
        <taxon>Deminuibacter</taxon>
    </lineage>
</organism>
<dbReference type="Proteomes" id="UP000261284">
    <property type="component" value="Unassembled WGS sequence"/>
</dbReference>
<dbReference type="AlphaFoldDB" id="A0A3E1NP50"/>
<accession>A0A3E1NP50</accession>
<dbReference type="OrthoDB" id="675831at2"/>
<dbReference type="EMBL" id="QTJU01000001">
    <property type="protein sequence ID" value="RFM29677.1"/>
    <property type="molecule type" value="Genomic_DNA"/>
</dbReference>
<comment type="caution">
    <text evidence="1">The sequence shown here is derived from an EMBL/GenBank/DDBJ whole genome shotgun (WGS) entry which is preliminary data.</text>
</comment>